<comment type="caution">
    <text evidence="1">The sequence shown here is derived from an EMBL/GenBank/DDBJ whole genome shotgun (WGS) entry which is preliminary data.</text>
</comment>
<evidence type="ECO:0000313" key="1">
    <source>
        <dbReference type="EMBL" id="GAH75437.1"/>
    </source>
</evidence>
<name>X1I150_9ZZZZ</name>
<proteinExistence type="predicted"/>
<dbReference type="EMBL" id="BARU01026272">
    <property type="protein sequence ID" value="GAH75437.1"/>
    <property type="molecule type" value="Genomic_DNA"/>
</dbReference>
<organism evidence="1">
    <name type="scientific">marine sediment metagenome</name>
    <dbReference type="NCBI Taxonomy" id="412755"/>
    <lineage>
        <taxon>unclassified sequences</taxon>
        <taxon>metagenomes</taxon>
        <taxon>ecological metagenomes</taxon>
    </lineage>
</organism>
<gene>
    <name evidence="1" type="ORF">S03H2_42228</name>
</gene>
<sequence>MPEIVFGRKHTITLGDGFCDHMFRIRLPEDEEKDETNYADCYKISGGRELVKNWEKNYKKNKGHFEL</sequence>
<protein>
    <submittedName>
        <fullName evidence="1">Uncharacterized protein</fullName>
    </submittedName>
</protein>
<dbReference type="AlphaFoldDB" id="X1I150"/>
<reference evidence="1" key="1">
    <citation type="journal article" date="2014" name="Front. Microbiol.">
        <title>High frequency of phylogenetically diverse reductive dehalogenase-homologous genes in deep subseafloor sedimentary metagenomes.</title>
        <authorList>
            <person name="Kawai M."/>
            <person name="Futagami T."/>
            <person name="Toyoda A."/>
            <person name="Takaki Y."/>
            <person name="Nishi S."/>
            <person name="Hori S."/>
            <person name="Arai W."/>
            <person name="Tsubouchi T."/>
            <person name="Morono Y."/>
            <person name="Uchiyama I."/>
            <person name="Ito T."/>
            <person name="Fujiyama A."/>
            <person name="Inagaki F."/>
            <person name="Takami H."/>
        </authorList>
    </citation>
    <scope>NUCLEOTIDE SEQUENCE</scope>
    <source>
        <strain evidence="1">Expedition CK06-06</strain>
    </source>
</reference>
<accession>X1I150</accession>